<dbReference type="Proteomes" id="UP000017131">
    <property type="component" value="Unassembled WGS sequence"/>
</dbReference>
<evidence type="ECO:0000313" key="2">
    <source>
        <dbReference type="Proteomes" id="UP000017131"/>
    </source>
</evidence>
<sequence length="295" mass="35474">MNTTSKDRNKNVMDRSTKEEINVQSIECIKNWRTCDEKEKEYWANKFIMLNHHTVDKVVEQNILQIQETILEKQDLVSYGYEGLLNIMEKFNLDNESSFQYDKYFRVQYYVRKNIDDHKSSYKIPTFEKEQINYMNRLMSQNHFLDEDKLDALLREKIGVSEKQLFNLKKFMGMCVYNQISLDEEMDNLKEDEFIDNKLRFIERETENSVEEIVIINQFIEYMVNQAKEVLPTDRYFIVFTRYLGIDGKEPEELKNIAKLVETSYRYTVVIKNSSISKMKFAARRGEISNWFKEE</sequence>
<dbReference type="EMBL" id="AXDY01000015">
    <property type="protein sequence ID" value="ERS92366.1"/>
    <property type="molecule type" value="Genomic_DNA"/>
</dbReference>
<protein>
    <submittedName>
        <fullName evidence="1">Uncharacterized protein</fullName>
    </submittedName>
</protein>
<comment type="caution">
    <text evidence="1">The sequence shown here is derived from an EMBL/GenBank/DDBJ whole genome shotgun (WGS) entry which is preliminary data.</text>
</comment>
<accession>A0ABN0P9U9</accession>
<dbReference type="RefSeq" id="WP_023016198.1">
    <property type="nucleotide sequence ID" value="NZ_AXDY01000015.1"/>
</dbReference>
<proteinExistence type="predicted"/>
<reference evidence="1 2" key="1">
    <citation type="journal article" date="2013" name="Genome Announc.">
        <title>Draft Genome Sequence of Staphylococcus simulans UMC-CNS-990, Isolated from a Case of Chronic Bovine Mastitis.</title>
        <authorList>
            <person name="Calcutt M.J."/>
            <person name="Foecking M.F."/>
            <person name="Hsieh H.Y."/>
            <person name="Perry J."/>
            <person name="Stewart G.C."/>
            <person name="Middleton J.R."/>
        </authorList>
    </citation>
    <scope>NUCLEOTIDE SEQUENCE [LARGE SCALE GENOMIC DNA]</scope>
    <source>
        <strain evidence="1 2">UMC-CNS-990</strain>
    </source>
</reference>
<name>A0ABN0P9U9_STASI</name>
<dbReference type="SUPFAM" id="SSF88946">
    <property type="entry name" value="Sigma2 domain of RNA polymerase sigma factors"/>
    <property type="match status" value="1"/>
</dbReference>
<dbReference type="InterPro" id="IPR013325">
    <property type="entry name" value="RNA_pol_sigma_r2"/>
</dbReference>
<gene>
    <name evidence="1" type="ORF">SSIM_12185</name>
</gene>
<keyword evidence="2" id="KW-1185">Reference proteome</keyword>
<evidence type="ECO:0000313" key="1">
    <source>
        <dbReference type="EMBL" id="ERS92366.1"/>
    </source>
</evidence>
<dbReference type="Gene3D" id="1.10.1740.10">
    <property type="match status" value="1"/>
</dbReference>
<organism evidence="1 2">
    <name type="scientific">Staphylococcus simulans UMC-CNS-990</name>
    <dbReference type="NCBI Taxonomy" id="1405498"/>
    <lineage>
        <taxon>Bacteria</taxon>
        <taxon>Bacillati</taxon>
        <taxon>Bacillota</taxon>
        <taxon>Bacilli</taxon>
        <taxon>Bacillales</taxon>
        <taxon>Staphylococcaceae</taxon>
        <taxon>Staphylococcus</taxon>
    </lineage>
</organism>